<evidence type="ECO:0000256" key="1">
    <source>
        <dbReference type="SAM" id="MobiDB-lite"/>
    </source>
</evidence>
<proteinExistence type="predicted"/>
<keyword evidence="3" id="KW-1185">Reference proteome</keyword>
<feature type="region of interest" description="Disordered" evidence="1">
    <location>
        <begin position="647"/>
        <end position="672"/>
    </location>
</feature>
<organism evidence="2 3">
    <name type="scientific">Dryococelus australis</name>
    <dbReference type="NCBI Taxonomy" id="614101"/>
    <lineage>
        <taxon>Eukaryota</taxon>
        <taxon>Metazoa</taxon>
        <taxon>Ecdysozoa</taxon>
        <taxon>Arthropoda</taxon>
        <taxon>Hexapoda</taxon>
        <taxon>Insecta</taxon>
        <taxon>Pterygota</taxon>
        <taxon>Neoptera</taxon>
        <taxon>Polyneoptera</taxon>
        <taxon>Phasmatodea</taxon>
        <taxon>Verophasmatodea</taxon>
        <taxon>Anareolatae</taxon>
        <taxon>Phasmatidae</taxon>
        <taxon>Eurycanthinae</taxon>
        <taxon>Dryococelus</taxon>
    </lineage>
</organism>
<reference evidence="2 3" key="1">
    <citation type="submission" date="2023-02" db="EMBL/GenBank/DDBJ databases">
        <title>LHISI_Scaffold_Assembly.</title>
        <authorList>
            <person name="Stuart O.P."/>
            <person name="Cleave R."/>
            <person name="Magrath M.J.L."/>
            <person name="Mikheyev A.S."/>
        </authorList>
    </citation>
    <scope>NUCLEOTIDE SEQUENCE [LARGE SCALE GENOMIC DNA]</scope>
    <source>
        <strain evidence="2">Daus_M_001</strain>
        <tissue evidence="2">Leg muscle</tissue>
    </source>
</reference>
<dbReference type="Proteomes" id="UP001159363">
    <property type="component" value="Chromosome 3"/>
</dbReference>
<accession>A0ABQ9HZA7</accession>
<dbReference type="PANTHER" id="PTHR47326:SF1">
    <property type="entry name" value="HTH PSQ-TYPE DOMAIN-CONTAINING PROTEIN"/>
    <property type="match status" value="1"/>
</dbReference>
<dbReference type="EMBL" id="JARBHB010000003">
    <property type="protein sequence ID" value="KAJ8889724.1"/>
    <property type="molecule type" value="Genomic_DNA"/>
</dbReference>
<evidence type="ECO:0000313" key="3">
    <source>
        <dbReference type="Proteomes" id="UP001159363"/>
    </source>
</evidence>
<dbReference type="InterPro" id="IPR036397">
    <property type="entry name" value="RNaseH_sf"/>
</dbReference>
<sequence>MGTSVMWFVRKQGMKLFEGPVCNHCEKLRHNAPKYCQLEDRIQRDGLVTGNSRLPPPRNGQYSALFVHSPYDFASPLSDLSGRLSTSGKLQNISASQDAPNLPSTASLIRAQQYADLATSLEATGLAERLTLRTRIPLKEAPWDMCVTERGNEEIQTSVTISYRVRWSMAATSGTYSRYFVVTLDCISSFPHRFSKYSLLKAAQISSLTHSFPHSVTRIPTGPLLKDSPSDFRSYKTVRLVNNACGGQNKNTSLICLVCKRFLSAPANMQKIQVAFPVAGHSSRLQATVPGYRPQFPVTSHSSRLQATVPCYKPQFPATSHSSLLQATVPGYRPQFPVTSHSSLLQTTVPCYKPQFPATSHSSLLQATVPGYKPQFPVTSHSSRLQATVPCYKPQFPVTGHSSLLQATVPGYKPQFPVTSHSSRLQATVPCYKPQFPVTGHSSRLQATVPCYKPQFPVTSHSSLLQATVPGYKPQFPVTSHSSRLQATVPGYRPQFPVTSHSSRLQATVLGYRPQFPVTGHSSLLQATVPGYRPQFPVTSHSSRLQATVPCYKPQFPVTGHSSRLQATVPCYKPQFPVTGHSSRLQATVPCYKPQFPVTGHSSRLQATVPGYRPQFPVTSHSSRLQATVLCYRPHFMVTGHSFREMRTEQRRNERAGTGYPRENRRPALSSGTIRTCENPGATPLAIEPGSLGGRRRLNLSYRESRGLNVIQSGLPLVVPFLLIPAVFVAFLREPLELRECLYSVFRYSTDILRQFVIQIIGNKTCHIRKLAMQPRFREYADMEFVYGYCGGNVRGAAAEYPRRWTRRDGSVLWPARSGPFPVGLFLLVLHLKSRVYSGRRSDTRHQLLQEITDVTNQLRNELAGMMQWQHAMAYKCLVNGGGPIPVGNKHILLTRVAPEGRRRTLLVSVRRELLVAGHSVLRSSHVTHEYTMCTQVDILKGSQKCSVHCEQRVMAFIVPVLTFFLASNTIRGQYTAVSRSRNAISRCWKCRLDVAMAARVQFCEWFRSNMAPEMLQDRYVFFPMKYGSICQAEQLTEDKRNNAYFQQDGATTHTARATIARIESMFQTDRVISRGTNQPIPPRSPDLSVCDSFFWGALKGQVYSNNPHTLEEPHANIITAIDVLVRGLSSAHLPRGQWRPLPAPSEPELESTAALLYCIISRRHPVFLNFSLHHSGHVIAIFDSFILDSAIIPIFSQDMYLSLSPQVKPYGTTHADVDKSGKTLGMKKRAWRMVYWSPKWHISKLWHTGCRNGGIQHDGIQGGSHMSEMTEREVQESRMTAGNDIIQESGGWLRILAPVAEGTLLHYQ</sequence>
<name>A0ABQ9HZA7_9NEOP</name>
<comment type="caution">
    <text evidence="2">The sequence shown here is derived from an EMBL/GenBank/DDBJ whole genome shotgun (WGS) entry which is preliminary data.</text>
</comment>
<protein>
    <submittedName>
        <fullName evidence="2">Uncharacterized protein</fullName>
    </submittedName>
</protein>
<evidence type="ECO:0000313" key="2">
    <source>
        <dbReference type="EMBL" id="KAJ8889724.1"/>
    </source>
</evidence>
<gene>
    <name evidence="2" type="ORF">PR048_009225</name>
</gene>
<dbReference type="Gene3D" id="3.30.420.10">
    <property type="entry name" value="Ribonuclease H-like superfamily/Ribonuclease H"/>
    <property type="match status" value="1"/>
</dbReference>
<dbReference type="PANTHER" id="PTHR47326">
    <property type="entry name" value="TRANSPOSABLE ELEMENT TC3 TRANSPOSASE-LIKE PROTEIN"/>
    <property type="match status" value="1"/>
</dbReference>